<evidence type="ECO:0000313" key="2">
    <source>
        <dbReference type="EMBL" id="AEW04752.1"/>
    </source>
</evidence>
<dbReference type="AlphaFoldDB" id="G8TVB2"/>
<evidence type="ECO:0000256" key="1">
    <source>
        <dbReference type="SAM" id="MobiDB-lite"/>
    </source>
</evidence>
<reference evidence="2 3" key="2">
    <citation type="journal article" date="2012" name="Stand. Genomic Sci.">
        <title>Complete genome sequence of the moderately thermophilic mineral-sulfide-oxidizing firmicute Sulfobacillus acidophilus type strain (NAL(T)).</title>
        <authorList>
            <person name="Anderson I."/>
            <person name="Chertkov O."/>
            <person name="Chen A."/>
            <person name="Saunders E."/>
            <person name="Lapidus A."/>
            <person name="Nolan M."/>
            <person name="Lucas S."/>
            <person name="Hammon N."/>
            <person name="Deshpande S."/>
            <person name="Cheng J.F."/>
            <person name="Han C."/>
            <person name="Tapia R."/>
            <person name="Goodwin L.A."/>
            <person name="Pitluck S."/>
            <person name="Liolios K."/>
            <person name="Pagani I."/>
            <person name="Ivanova N."/>
            <person name="Mikhailova N."/>
            <person name="Pati A."/>
            <person name="Palaniappan K."/>
            <person name="Land M."/>
            <person name="Pan C."/>
            <person name="Rohde M."/>
            <person name="Pukall R."/>
            <person name="Goker M."/>
            <person name="Detter J.C."/>
            <person name="Woyke T."/>
            <person name="Bristow J."/>
            <person name="Eisen J.A."/>
            <person name="Markowitz V."/>
            <person name="Hugenholtz P."/>
            <person name="Kyrpides N.C."/>
            <person name="Klenk H.P."/>
            <person name="Mavromatis K."/>
        </authorList>
    </citation>
    <scope>NUCLEOTIDE SEQUENCE [LARGE SCALE GENOMIC DNA]</scope>
    <source>
        <strain evidence="3">ATCC 700253 / DSM 10332 / NAL</strain>
    </source>
</reference>
<evidence type="ECO:0000313" key="3">
    <source>
        <dbReference type="Proteomes" id="UP000005439"/>
    </source>
</evidence>
<protein>
    <submittedName>
        <fullName evidence="2">Uncharacterized protein</fullName>
    </submittedName>
</protein>
<accession>G8TVB2</accession>
<keyword evidence="3" id="KW-1185">Reference proteome</keyword>
<dbReference type="STRING" id="679936.Sulac_1254"/>
<dbReference type="PATRIC" id="fig|679936.5.peg.1314"/>
<dbReference type="Proteomes" id="UP000005439">
    <property type="component" value="Chromosome"/>
</dbReference>
<name>G8TVB2_SULAD</name>
<gene>
    <name evidence="2" type="ordered locus">Sulac_1254</name>
</gene>
<sequence length="90" mass="9580">MATRALSDAKKMPRERVLQLIQAMKKGLVAVSLAGFGMVMVLVSHHKVGVTARAVSPAPRPTLNQFFQQSTGQTVMPSPTVNSGSMTNVS</sequence>
<organism evidence="2 3">
    <name type="scientific">Sulfobacillus acidophilus (strain ATCC 700253 / DSM 10332 / NAL)</name>
    <dbReference type="NCBI Taxonomy" id="679936"/>
    <lineage>
        <taxon>Bacteria</taxon>
        <taxon>Bacillati</taxon>
        <taxon>Bacillota</taxon>
        <taxon>Clostridia</taxon>
        <taxon>Eubacteriales</taxon>
        <taxon>Clostridiales Family XVII. Incertae Sedis</taxon>
        <taxon>Sulfobacillus</taxon>
    </lineage>
</organism>
<dbReference type="HOGENOM" id="CLU_2439651_0_0_9"/>
<dbReference type="EMBL" id="CP003179">
    <property type="protein sequence ID" value="AEW04752.1"/>
    <property type="molecule type" value="Genomic_DNA"/>
</dbReference>
<reference evidence="3" key="1">
    <citation type="submission" date="2011-12" db="EMBL/GenBank/DDBJ databases">
        <title>The complete genome of chromosome of Sulfobacillus acidophilus DSM 10332.</title>
        <authorList>
            <person name="Lucas S."/>
            <person name="Han J."/>
            <person name="Lapidus A."/>
            <person name="Bruce D."/>
            <person name="Goodwin L."/>
            <person name="Pitluck S."/>
            <person name="Peters L."/>
            <person name="Kyrpides N."/>
            <person name="Mavromatis K."/>
            <person name="Ivanova N."/>
            <person name="Mikhailova N."/>
            <person name="Chertkov O."/>
            <person name="Saunders E."/>
            <person name="Detter J.C."/>
            <person name="Tapia R."/>
            <person name="Han C."/>
            <person name="Land M."/>
            <person name="Hauser L."/>
            <person name="Markowitz V."/>
            <person name="Cheng J.-F."/>
            <person name="Hugenholtz P."/>
            <person name="Woyke T."/>
            <person name="Wu D."/>
            <person name="Pukall R."/>
            <person name="Gehrich-Schroeter G."/>
            <person name="Schneider S."/>
            <person name="Klenk H.-P."/>
            <person name="Eisen J.A."/>
        </authorList>
    </citation>
    <scope>NUCLEOTIDE SEQUENCE [LARGE SCALE GENOMIC DNA]</scope>
    <source>
        <strain evidence="3">ATCC 700253 / DSM 10332 / NAL</strain>
    </source>
</reference>
<dbReference type="KEGG" id="sap:Sulac_1254"/>
<proteinExistence type="predicted"/>
<feature type="region of interest" description="Disordered" evidence="1">
    <location>
        <begin position="69"/>
        <end position="90"/>
    </location>
</feature>